<evidence type="ECO:0000313" key="2">
    <source>
        <dbReference type="Proteomes" id="UP000198598"/>
    </source>
</evidence>
<gene>
    <name evidence="1" type="ORF">SAMN05216167_108176</name>
</gene>
<evidence type="ECO:0000313" key="1">
    <source>
        <dbReference type="EMBL" id="SFD91428.1"/>
    </source>
</evidence>
<dbReference type="Proteomes" id="UP000198598">
    <property type="component" value="Unassembled WGS sequence"/>
</dbReference>
<dbReference type="OrthoDB" id="938160at2"/>
<keyword evidence="2" id="KW-1185">Reference proteome</keyword>
<proteinExistence type="predicted"/>
<organism evidence="1 2">
    <name type="scientific">Spirosoma endophyticum</name>
    <dbReference type="NCBI Taxonomy" id="662367"/>
    <lineage>
        <taxon>Bacteria</taxon>
        <taxon>Pseudomonadati</taxon>
        <taxon>Bacteroidota</taxon>
        <taxon>Cytophagia</taxon>
        <taxon>Cytophagales</taxon>
        <taxon>Cytophagaceae</taxon>
        <taxon>Spirosoma</taxon>
    </lineage>
</organism>
<dbReference type="RefSeq" id="WP_093829572.1">
    <property type="nucleotide sequence ID" value="NZ_FOLQ01000008.1"/>
</dbReference>
<dbReference type="AlphaFoldDB" id="A0A1I1WAK6"/>
<dbReference type="EMBL" id="FOLQ01000008">
    <property type="protein sequence ID" value="SFD91428.1"/>
    <property type="molecule type" value="Genomic_DNA"/>
</dbReference>
<protein>
    <submittedName>
        <fullName evidence="1">Uncharacterized protein</fullName>
    </submittedName>
</protein>
<sequence>MKNSYIPYIFLCFFGLWNLGAIPVGYAQDVSINIISVPATLPLSTTGTVQVDLCNTDPTNTSAPVDKLRPQISVGSNVTILGVTNSDGSPLTNFTVLSNTGQIVSLSNSVPLANLDCLSFKIIVRGTVIDSPGNVGDIVALLNPQTSDNKTFNDNSTSSVAVIANPGPDLAPITFVLPSVSYGTTPINVVVDVLELNSVTSSEVITVKLVRDSRLFLNFNPTASLIGGRSVQNSDWNFDNSDSDFYVLTTKQAFPAHGKISFGLSGVLSPGNTSGVLSIGSVVAGSVGELNIFNNADAEVIHYFNK</sequence>
<name>A0A1I1WAK6_9BACT</name>
<reference evidence="1 2" key="1">
    <citation type="submission" date="2016-10" db="EMBL/GenBank/DDBJ databases">
        <authorList>
            <person name="de Groot N.N."/>
        </authorList>
    </citation>
    <scope>NUCLEOTIDE SEQUENCE [LARGE SCALE GENOMIC DNA]</scope>
    <source>
        <strain evidence="1 2">DSM 26130</strain>
    </source>
</reference>
<accession>A0A1I1WAK6</accession>